<comment type="caution">
    <text evidence="3">The sequence shown here is derived from an EMBL/GenBank/DDBJ whole genome shotgun (WGS) entry which is preliminary data.</text>
</comment>
<dbReference type="InterPro" id="IPR025246">
    <property type="entry name" value="IS30-like_HTH"/>
</dbReference>
<dbReference type="InterPro" id="IPR053392">
    <property type="entry name" value="Transposase_IS30-like"/>
</dbReference>
<accession>A0AAW9EZI4</accession>
<evidence type="ECO:0000313" key="3">
    <source>
        <dbReference type="EMBL" id="MDX7721493.1"/>
    </source>
</evidence>
<dbReference type="PANTHER" id="PTHR10948:SF23">
    <property type="entry name" value="TRANSPOSASE INSI FOR INSERTION SEQUENCE ELEMENT IS30A-RELATED"/>
    <property type="match status" value="1"/>
</dbReference>
<dbReference type="PANTHER" id="PTHR10948">
    <property type="entry name" value="TRANSPOSASE"/>
    <property type="match status" value="1"/>
</dbReference>
<dbReference type="GO" id="GO:0004803">
    <property type="term" value="F:transposase activity"/>
    <property type="evidence" value="ECO:0007669"/>
    <property type="project" value="TreeGrafter"/>
</dbReference>
<evidence type="ECO:0000256" key="1">
    <source>
        <dbReference type="ARBA" id="ARBA00023172"/>
    </source>
</evidence>
<dbReference type="GO" id="GO:0005829">
    <property type="term" value="C:cytosol"/>
    <property type="evidence" value="ECO:0007669"/>
    <property type="project" value="TreeGrafter"/>
</dbReference>
<feature type="non-terminal residue" evidence="3">
    <location>
        <position position="237"/>
    </location>
</feature>
<name>A0AAW9EZI4_AERCA</name>
<protein>
    <submittedName>
        <fullName evidence="3">IS30-like element ISAs2 family transposase</fullName>
    </submittedName>
</protein>
<proteinExistence type="predicted"/>
<evidence type="ECO:0000259" key="2">
    <source>
        <dbReference type="PROSITE" id="PS50994"/>
    </source>
</evidence>
<organism evidence="3 4">
    <name type="scientific">Aeromonas caviae</name>
    <name type="common">Aeromonas punctata</name>
    <dbReference type="NCBI Taxonomy" id="648"/>
    <lineage>
        <taxon>Bacteria</taxon>
        <taxon>Pseudomonadati</taxon>
        <taxon>Pseudomonadota</taxon>
        <taxon>Gammaproteobacteria</taxon>
        <taxon>Aeromonadales</taxon>
        <taxon>Aeromonadaceae</taxon>
        <taxon>Aeromonas</taxon>
    </lineage>
</organism>
<feature type="domain" description="Integrase catalytic" evidence="2">
    <location>
        <begin position="151"/>
        <end position="237"/>
    </location>
</feature>
<dbReference type="InterPro" id="IPR051917">
    <property type="entry name" value="Transposase-Integrase"/>
</dbReference>
<sequence length="237" mass="26790">MSYQQLTEGQRYQLSVLRAQGMSILATARAIGVHRSTLYRELRRNAGPQGYQPDNAHQHATHRRASAAKSRLSADVIQFVELTLAWWWSPEQISAVGKQIGLMVSHEWIYRHVAADKARGGQLYRHLRQGHKRYRKGASSLRSPIKEARSIDERPAIVDSRERLGDWEADTVLGKQGTGALVTLVERKSRLYLVKRVASKQAGVVRDAIIEMLTPYIEQVHTITFDNGGEFAEHKAI</sequence>
<dbReference type="GO" id="GO:0015074">
    <property type="term" value="P:DNA integration"/>
    <property type="evidence" value="ECO:0007669"/>
    <property type="project" value="InterPro"/>
</dbReference>
<dbReference type="Proteomes" id="UP001277183">
    <property type="component" value="Unassembled WGS sequence"/>
</dbReference>
<dbReference type="NCBIfam" id="NF033563">
    <property type="entry name" value="transpos_IS30"/>
    <property type="match status" value="1"/>
</dbReference>
<dbReference type="SUPFAM" id="SSF53098">
    <property type="entry name" value="Ribonuclease H-like"/>
    <property type="match status" value="1"/>
</dbReference>
<dbReference type="InterPro" id="IPR001584">
    <property type="entry name" value="Integrase_cat-core"/>
</dbReference>
<dbReference type="GO" id="GO:0006310">
    <property type="term" value="P:DNA recombination"/>
    <property type="evidence" value="ECO:0007669"/>
    <property type="project" value="UniProtKB-KW"/>
</dbReference>
<evidence type="ECO:0000313" key="4">
    <source>
        <dbReference type="Proteomes" id="UP001277183"/>
    </source>
</evidence>
<gene>
    <name evidence="3" type="ORF">SJS77_13575</name>
</gene>
<dbReference type="PROSITE" id="PS50994">
    <property type="entry name" value="INTEGRASE"/>
    <property type="match status" value="1"/>
</dbReference>
<dbReference type="Gene3D" id="1.10.10.60">
    <property type="entry name" value="Homeodomain-like"/>
    <property type="match status" value="1"/>
</dbReference>
<reference evidence="3" key="1">
    <citation type="submission" date="2023-11" db="EMBL/GenBank/DDBJ databases">
        <title>WGS of Aeromonas in Northern Israel.</title>
        <authorList>
            <person name="Hershko Y."/>
        </authorList>
    </citation>
    <scope>NUCLEOTIDE SEQUENCE</scope>
    <source>
        <strain evidence="3">77416</strain>
    </source>
</reference>
<dbReference type="EMBL" id="JAWZVU010000079">
    <property type="protein sequence ID" value="MDX7721493.1"/>
    <property type="molecule type" value="Genomic_DNA"/>
</dbReference>
<dbReference type="InterPro" id="IPR012337">
    <property type="entry name" value="RNaseH-like_sf"/>
</dbReference>
<dbReference type="RefSeq" id="WP_319886754.1">
    <property type="nucleotide sequence ID" value="NZ_JAWZVU010000079.1"/>
</dbReference>
<dbReference type="Pfam" id="PF13936">
    <property type="entry name" value="HTH_38"/>
    <property type="match status" value="1"/>
</dbReference>
<dbReference type="AlphaFoldDB" id="A0AAW9EZI4"/>
<dbReference type="GO" id="GO:0032196">
    <property type="term" value="P:transposition"/>
    <property type="evidence" value="ECO:0007669"/>
    <property type="project" value="TreeGrafter"/>
</dbReference>
<keyword evidence="1" id="KW-0233">DNA recombination</keyword>